<evidence type="ECO:0000313" key="2">
    <source>
        <dbReference type="EMBL" id="GBP01155.1"/>
    </source>
</evidence>
<evidence type="ECO:0000256" key="1">
    <source>
        <dbReference type="SAM" id="MobiDB-lite"/>
    </source>
</evidence>
<organism evidence="2 3">
    <name type="scientific">Eumeta variegata</name>
    <name type="common">Bagworm moth</name>
    <name type="synonym">Eumeta japonica</name>
    <dbReference type="NCBI Taxonomy" id="151549"/>
    <lineage>
        <taxon>Eukaryota</taxon>
        <taxon>Metazoa</taxon>
        <taxon>Ecdysozoa</taxon>
        <taxon>Arthropoda</taxon>
        <taxon>Hexapoda</taxon>
        <taxon>Insecta</taxon>
        <taxon>Pterygota</taxon>
        <taxon>Neoptera</taxon>
        <taxon>Endopterygota</taxon>
        <taxon>Lepidoptera</taxon>
        <taxon>Glossata</taxon>
        <taxon>Ditrysia</taxon>
        <taxon>Tineoidea</taxon>
        <taxon>Psychidae</taxon>
        <taxon>Oiketicinae</taxon>
        <taxon>Eumeta</taxon>
    </lineage>
</organism>
<evidence type="ECO:0000313" key="3">
    <source>
        <dbReference type="Proteomes" id="UP000299102"/>
    </source>
</evidence>
<reference evidence="2 3" key="1">
    <citation type="journal article" date="2019" name="Commun. Biol.">
        <title>The bagworm genome reveals a unique fibroin gene that provides high tensile strength.</title>
        <authorList>
            <person name="Kono N."/>
            <person name="Nakamura H."/>
            <person name="Ohtoshi R."/>
            <person name="Tomita M."/>
            <person name="Numata K."/>
            <person name="Arakawa K."/>
        </authorList>
    </citation>
    <scope>NUCLEOTIDE SEQUENCE [LARGE SCALE GENOMIC DNA]</scope>
</reference>
<dbReference type="Proteomes" id="UP000299102">
    <property type="component" value="Unassembled WGS sequence"/>
</dbReference>
<gene>
    <name evidence="2" type="ORF">EVAR_99342_1</name>
</gene>
<accession>A0A4C1SGD9</accession>
<sequence length="119" mass="13321">MEEAIEKQAASTFRSFVDFPHPICECGYGTEDLPHARVSSRRGYDPDSPVVIAPFQGSKLKDFLRQPEIKRSCQWVHRHRLRPSRPSLGVMVKGSALHAPEAVRSAGKGRGKDAARRRV</sequence>
<feature type="compositionally biased region" description="Basic and acidic residues" evidence="1">
    <location>
        <begin position="110"/>
        <end position="119"/>
    </location>
</feature>
<dbReference type="AlphaFoldDB" id="A0A4C1SGD9"/>
<comment type="caution">
    <text evidence="2">The sequence shown here is derived from an EMBL/GenBank/DDBJ whole genome shotgun (WGS) entry which is preliminary data.</text>
</comment>
<proteinExistence type="predicted"/>
<name>A0A4C1SGD9_EUMVA</name>
<keyword evidence="3" id="KW-1185">Reference proteome</keyword>
<feature type="region of interest" description="Disordered" evidence="1">
    <location>
        <begin position="99"/>
        <end position="119"/>
    </location>
</feature>
<dbReference type="EMBL" id="BGZK01003427">
    <property type="protein sequence ID" value="GBP01155.1"/>
    <property type="molecule type" value="Genomic_DNA"/>
</dbReference>
<protein>
    <submittedName>
        <fullName evidence="2">Uncharacterized protein</fullName>
    </submittedName>
</protein>